<dbReference type="EMBL" id="GBXM01077406">
    <property type="protein sequence ID" value="JAH31171.1"/>
    <property type="molecule type" value="Transcribed_RNA"/>
</dbReference>
<protein>
    <submittedName>
        <fullName evidence="1">Uncharacterized protein</fullName>
    </submittedName>
</protein>
<dbReference type="AlphaFoldDB" id="A0A0E9RPS0"/>
<evidence type="ECO:0000313" key="1">
    <source>
        <dbReference type="EMBL" id="JAH31171.1"/>
    </source>
</evidence>
<proteinExistence type="predicted"/>
<reference evidence="1" key="2">
    <citation type="journal article" date="2015" name="Fish Shellfish Immunol.">
        <title>Early steps in the European eel (Anguilla anguilla)-Vibrio vulnificus interaction in the gills: Role of the RtxA13 toxin.</title>
        <authorList>
            <person name="Callol A."/>
            <person name="Pajuelo D."/>
            <person name="Ebbesson L."/>
            <person name="Teles M."/>
            <person name="MacKenzie S."/>
            <person name="Amaro C."/>
        </authorList>
    </citation>
    <scope>NUCLEOTIDE SEQUENCE</scope>
</reference>
<sequence length="51" mass="5965">MVCKECKQYKLWIRALANCLSVMLILSLTHNCTCELKLDARWIPNRQRGTV</sequence>
<name>A0A0E9RPS0_ANGAN</name>
<reference evidence="1" key="1">
    <citation type="submission" date="2014-11" db="EMBL/GenBank/DDBJ databases">
        <authorList>
            <person name="Amaro Gonzalez C."/>
        </authorList>
    </citation>
    <scope>NUCLEOTIDE SEQUENCE</scope>
</reference>
<accession>A0A0E9RPS0</accession>
<organism evidence="1">
    <name type="scientific">Anguilla anguilla</name>
    <name type="common">European freshwater eel</name>
    <name type="synonym">Muraena anguilla</name>
    <dbReference type="NCBI Taxonomy" id="7936"/>
    <lineage>
        <taxon>Eukaryota</taxon>
        <taxon>Metazoa</taxon>
        <taxon>Chordata</taxon>
        <taxon>Craniata</taxon>
        <taxon>Vertebrata</taxon>
        <taxon>Euteleostomi</taxon>
        <taxon>Actinopterygii</taxon>
        <taxon>Neopterygii</taxon>
        <taxon>Teleostei</taxon>
        <taxon>Anguilliformes</taxon>
        <taxon>Anguillidae</taxon>
        <taxon>Anguilla</taxon>
    </lineage>
</organism>